<dbReference type="InterPro" id="IPR036890">
    <property type="entry name" value="HATPase_C_sf"/>
</dbReference>
<dbReference type="RefSeq" id="WP_120518300.1">
    <property type="nucleotide sequence ID" value="NZ_QXZY01000012.1"/>
</dbReference>
<keyword evidence="1" id="KW-1133">Transmembrane helix</keyword>
<dbReference type="AlphaFoldDB" id="A0A3N4M748"/>
<dbReference type="PANTHER" id="PTHR34220:SF7">
    <property type="entry name" value="SENSOR HISTIDINE KINASE YPDA"/>
    <property type="match status" value="1"/>
</dbReference>
<keyword evidence="1" id="KW-0812">Transmembrane</keyword>
<dbReference type="InterPro" id="IPR050640">
    <property type="entry name" value="Bact_2-comp_sensor_kinase"/>
</dbReference>
<dbReference type="Pfam" id="PF06580">
    <property type="entry name" value="His_kinase"/>
    <property type="match status" value="1"/>
</dbReference>
<proteinExistence type="predicted"/>
<evidence type="ECO:0000256" key="1">
    <source>
        <dbReference type="SAM" id="Phobius"/>
    </source>
</evidence>
<comment type="caution">
    <text evidence="3">The sequence shown here is derived from an EMBL/GenBank/DDBJ whole genome shotgun (WGS) entry which is preliminary data.</text>
</comment>
<protein>
    <recommendedName>
        <fullName evidence="2">Signal transduction histidine kinase internal region domain-containing protein</fullName>
    </recommendedName>
</protein>
<dbReference type="InterPro" id="IPR010559">
    <property type="entry name" value="Sig_transdc_His_kin_internal"/>
</dbReference>
<organism evidence="3 4">
    <name type="scientific">Chitinophaga barathri</name>
    <dbReference type="NCBI Taxonomy" id="1647451"/>
    <lineage>
        <taxon>Bacteria</taxon>
        <taxon>Pseudomonadati</taxon>
        <taxon>Bacteroidota</taxon>
        <taxon>Chitinophagia</taxon>
        <taxon>Chitinophagales</taxon>
        <taxon>Chitinophagaceae</taxon>
        <taxon>Chitinophaga</taxon>
    </lineage>
</organism>
<dbReference type="Proteomes" id="UP000279089">
    <property type="component" value="Unassembled WGS sequence"/>
</dbReference>
<dbReference type="GO" id="GO:0000155">
    <property type="term" value="F:phosphorelay sensor kinase activity"/>
    <property type="evidence" value="ECO:0007669"/>
    <property type="project" value="InterPro"/>
</dbReference>
<dbReference type="OrthoDB" id="9809908at2"/>
<dbReference type="PANTHER" id="PTHR34220">
    <property type="entry name" value="SENSOR HISTIDINE KINASE YPDA"/>
    <property type="match status" value="1"/>
</dbReference>
<dbReference type="GO" id="GO:0016020">
    <property type="term" value="C:membrane"/>
    <property type="evidence" value="ECO:0007669"/>
    <property type="project" value="InterPro"/>
</dbReference>
<gene>
    <name evidence="3" type="ORF">EG028_21300</name>
</gene>
<dbReference type="EMBL" id="RMBX01000012">
    <property type="protein sequence ID" value="RPD39151.1"/>
    <property type="molecule type" value="Genomic_DNA"/>
</dbReference>
<sequence>MHKCLTISLHIFPWATLPEKYQPEKYIQIPASLLNGAAIYAIYFIALVVTVYYAYMFFCNRKKYWKRKVEKELKEVKRNAEISFLSAQLSPHFIFNCLNFIYCSVEPCSAKAADAVIKLSELMQYTMRENPDGCIALTDEIKHIRNYIRLVQLRYEPDCYVQFEIKGEDMEDIQIPIMILIPFVENAIKHGVVHDPDNPVHISLDVTGSVLTFSTQNLKGFRNKLLNSGVGIQNIRKRLQLLYPRNHKLEIEDNSNLFNIILVILL</sequence>
<evidence type="ECO:0000259" key="2">
    <source>
        <dbReference type="Pfam" id="PF06580"/>
    </source>
</evidence>
<accession>A0A3N4M748</accession>
<dbReference type="Gene3D" id="3.30.565.10">
    <property type="entry name" value="Histidine kinase-like ATPase, C-terminal domain"/>
    <property type="match status" value="1"/>
</dbReference>
<feature type="domain" description="Signal transduction histidine kinase internal region" evidence="2">
    <location>
        <begin position="80"/>
        <end position="156"/>
    </location>
</feature>
<evidence type="ECO:0000313" key="3">
    <source>
        <dbReference type="EMBL" id="RPD39151.1"/>
    </source>
</evidence>
<feature type="transmembrane region" description="Helical" evidence="1">
    <location>
        <begin position="37"/>
        <end position="58"/>
    </location>
</feature>
<keyword evidence="4" id="KW-1185">Reference proteome</keyword>
<evidence type="ECO:0000313" key="4">
    <source>
        <dbReference type="Proteomes" id="UP000279089"/>
    </source>
</evidence>
<keyword evidence="1" id="KW-0472">Membrane</keyword>
<name>A0A3N4M748_9BACT</name>
<dbReference type="SUPFAM" id="SSF55874">
    <property type="entry name" value="ATPase domain of HSP90 chaperone/DNA topoisomerase II/histidine kinase"/>
    <property type="match status" value="1"/>
</dbReference>
<reference evidence="4" key="1">
    <citation type="submission" date="2018-11" db="EMBL/GenBank/DDBJ databases">
        <title>Chitinophaga lutea sp.nov., isolate from arsenic contaminated soil.</title>
        <authorList>
            <person name="Zong Y."/>
        </authorList>
    </citation>
    <scope>NUCLEOTIDE SEQUENCE [LARGE SCALE GENOMIC DNA]</scope>
    <source>
        <strain evidence="4">YLT18</strain>
    </source>
</reference>